<dbReference type="Proteomes" id="UP000799764">
    <property type="component" value="Unassembled WGS sequence"/>
</dbReference>
<organism evidence="2 3">
    <name type="scientific">Karstenula rhodostoma CBS 690.94</name>
    <dbReference type="NCBI Taxonomy" id="1392251"/>
    <lineage>
        <taxon>Eukaryota</taxon>
        <taxon>Fungi</taxon>
        <taxon>Dikarya</taxon>
        <taxon>Ascomycota</taxon>
        <taxon>Pezizomycotina</taxon>
        <taxon>Dothideomycetes</taxon>
        <taxon>Pleosporomycetidae</taxon>
        <taxon>Pleosporales</taxon>
        <taxon>Massarineae</taxon>
        <taxon>Didymosphaeriaceae</taxon>
        <taxon>Karstenula</taxon>
    </lineage>
</organism>
<feature type="region of interest" description="Disordered" evidence="1">
    <location>
        <begin position="247"/>
        <end position="367"/>
    </location>
</feature>
<feature type="compositionally biased region" description="Basic residues" evidence="1">
    <location>
        <begin position="44"/>
        <end position="53"/>
    </location>
</feature>
<proteinExistence type="predicted"/>
<accession>A0A9P4UHT4</accession>
<feature type="compositionally biased region" description="Low complexity" evidence="1">
    <location>
        <begin position="1"/>
        <end position="22"/>
    </location>
</feature>
<dbReference type="AlphaFoldDB" id="A0A9P4UHT4"/>
<keyword evidence="3" id="KW-1185">Reference proteome</keyword>
<feature type="region of interest" description="Disordered" evidence="1">
    <location>
        <begin position="1"/>
        <end position="159"/>
    </location>
</feature>
<evidence type="ECO:0000313" key="3">
    <source>
        <dbReference type="Proteomes" id="UP000799764"/>
    </source>
</evidence>
<reference evidence="2" key="1">
    <citation type="journal article" date="2020" name="Stud. Mycol.">
        <title>101 Dothideomycetes genomes: a test case for predicting lifestyles and emergence of pathogens.</title>
        <authorList>
            <person name="Haridas S."/>
            <person name="Albert R."/>
            <person name="Binder M."/>
            <person name="Bloem J."/>
            <person name="Labutti K."/>
            <person name="Salamov A."/>
            <person name="Andreopoulos B."/>
            <person name="Baker S."/>
            <person name="Barry K."/>
            <person name="Bills G."/>
            <person name="Bluhm B."/>
            <person name="Cannon C."/>
            <person name="Castanera R."/>
            <person name="Culley D."/>
            <person name="Daum C."/>
            <person name="Ezra D."/>
            <person name="Gonzalez J."/>
            <person name="Henrissat B."/>
            <person name="Kuo A."/>
            <person name="Liang C."/>
            <person name="Lipzen A."/>
            <person name="Lutzoni F."/>
            <person name="Magnuson J."/>
            <person name="Mondo S."/>
            <person name="Nolan M."/>
            <person name="Ohm R."/>
            <person name="Pangilinan J."/>
            <person name="Park H.-J."/>
            <person name="Ramirez L."/>
            <person name="Alfaro M."/>
            <person name="Sun H."/>
            <person name="Tritt A."/>
            <person name="Yoshinaga Y."/>
            <person name="Zwiers L.-H."/>
            <person name="Turgeon B."/>
            <person name="Goodwin S."/>
            <person name="Spatafora J."/>
            <person name="Crous P."/>
            <person name="Grigoriev I."/>
        </authorList>
    </citation>
    <scope>NUCLEOTIDE SEQUENCE</scope>
    <source>
        <strain evidence="2">CBS 690.94</strain>
    </source>
</reference>
<dbReference type="EMBL" id="MU001493">
    <property type="protein sequence ID" value="KAF2450560.1"/>
    <property type="molecule type" value="Genomic_DNA"/>
</dbReference>
<feature type="compositionally biased region" description="Basic and acidic residues" evidence="1">
    <location>
        <begin position="247"/>
        <end position="260"/>
    </location>
</feature>
<protein>
    <submittedName>
        <fullName evidence="2">Uncharacterized protein</fullName>
    </submittedName>
</protein>
<evidence type="ECO:0000256" key="1">
    <source>
        <dbReference type="SAM" id="MobiDB-lite"/>
    </source>
</evidence>
<dbReference type="OrthoDB" id="309640at2759"/>
<comment type="caution">
    <text evidence="2">The sequence shown here is derived from an EMBL/GenBank/DDBJ whole genome shotgun (WGS) entry which is preliminary data.</text>
</comment>
<evidence type="ECO:0000313" key="2">
    <source>
        <dbReference type="EMBL" id="KAF2450560.1"/>
    </source>
</evidence>
<sequence length="757" mass="85479">MAPFWESISSSFGRSVGFGVSESDNDYLPPTPSGKRKASEPRRSSRSAKARRRSALDSHRRAPGTYTTISEEDELTRPQHLSQRHERLSDIVEEDEQSPRVTGFIGHRNSLDRRSSAKKGSVSKRHSSEQRDSGYAGSSTNTRRRPSTPIRPASVKSVQGANEDYLSGVASVVKTAISKFTGAGQAEPEKPAATEADMQDQLLAELTDEEVQAQSLAEFADGYDTADFSEGERARWYFRPAPWSKHRAEWEDKVMRDPQIKPRPRKTATPAPTFVSYNFKPRSEVKPVALEKPEKKPEKKLEKTPEKKPEKKPENKPEKNPVTKGVVKSVNRPVYQPAVDGPSQDKPVTSKKPPKEPVTKNSVEPVREPAVEPPEYIKEWTEAPYQRLRTIYEEHPTSYLTEAQKELQEPVYAIRDVEVRDMMWQVQDGIEEVAAFFQGTLPLVWGKEKSKTLTRIYPDRDPSTSRVLKGVVGMGWEDEEEWHDIFAGDEKRRALVCGIIGNVLIEQVFKHPFFGGDKPTIDTLFRIQRELRDEDAFARKHDSAWLLSSNLIGQNPNKNPNEPKSILHPPKNFTTHVDVVVTALDTHLRPLLLKLCTFNARSKERTARVHWSFIEALTRLVGTAGLLSLQVAVDPFTVYYHVPLANGDRFSHALHEAFNHEEMERSHPRNPETAFASEEARKRASNDEAVISMVLMNGLTAYRAGGWEAPESDPGWDGEGFVGRVYAREGNGGRGHRERVLAHGWVFCKWGRARRFG</sequence>
<gene>
    <name evidence="2" type="ORF">P171DRAFT_479643</name>
</gene>
<feature type="compositionally biased region" description="Basic and acidic residues" evidence="1">
    <location>
        <begin position="281"/>
        <end position="321"/>
    </location>
</feature>
<name>A0A9P4UHT4_9PLEO</name>